<dbReference type="PANTHER" id="PTHR30511">
    <property type="entry name" value="ALANINE RACEMASE"/>
    <property type="match status" value="1"/>
</dbReference>
<evidence type="ECO:0000256" key="3">
    <source>
        <dbReference type="ARBA" id="ARBA00023235"/>
    </source>
</evidence>
<keyword evidence="6" id="KW-1185">Reference proteome</keyword>
<accession>A0ABP7ZI94</accession>
<gene>
    <name evidence="5" type="ORF">GCM10022286_12440</name>
</gene>
<dbReference type="SMART" id="SM01005">
    <property type="entry name" value="Ala_racemase_C"/>
    <property type="match status" value="1"/>
</dbReference>
<dbReference type="Pfam" id="PF01168">
    <property type="entry name" value="Ala_racemase_N"/>
    <property type="match status" value="1"/>
</dbReference>
<dbReference type="Proteomes" id="UP001415169">
    <property type="component" value="Unassembled WGS sequence"/>
</dbReference>
<reference evidence="5" key="1">
    <citation type="journal article" date="2014" name="Int. J. Syst. Evol. Microbiol.">
        <title>Complete genome of a new Firmicutes species belonging to the dominant human colonic microbiota ('Ruminococcus bicirculans') reveals two chromosomes and a selective capacity to utilize plant glucans.</title>
        <authorList>
            <consortium name="NISC Comparative Sequencing Program"/>
            <person name="Wegmann U."/>
            <person name="Louis P."/>
            <person name="Goesmann A."/>
            <person name="Henrissat B."/>
            <person name="Duncan S.H."/>
            <person name="Flint H.J."/>
        </authorList>
    </citation>
    <scope>NUCLEOTIDE SEQUENCE</scope>
    <source>
        <strain evidence="5">JCM 17590</strain>
    </source>
</reference>
<evidence type="ECO:0000256" key="2">
    <source>
        <dbReference type="ARBA" id="ARBA00022898"/>
    </source>
</evidence>
<organism evidence="5 6">
    <name type="scientific">Gryllotalpicola daejeonensis</name>
    <dbReference type="NCBI Taxonomy" id="993087"/>
    <lineage>
        <taxon>Bacteria</taxon>
        <taxon>Bacillati</taxon>
        <taxon>Actinomycetota</taxon>
        <taxon>Actinomycetes</taxon>
        <taxon>Micrococcales</taxon>
        <taxon>Microbacteriaceae</taxon>
        <taxon>Gryllotalpicola</taxon>
    </lineage>
</organism>
<evidence type="ECO:0000313" key="5">
    <source>
        <dbReference type="EMBL" id="GAA4158876.1"/>
    </source>
</evidence>
<dbReference type="SUPFAM" id="SSF51419">
    <property type="entry name" value="PLP-binding barrel"/>
    <property type="match status" value="1"/>
</dbReference>
<dbReference type="InterPro" id="IPR009006">
    <property type="entry name" value="Ala_racemase/Decarboxylase_C"/>
</dbReference>
<dbReference type="Pfam" id="PF00842">
    <property type="entry name" value="Ala_racemase_C"/>
    <property type="match status" value="1"/>
</dbReference>
<dbReference type="Gene3D" id="3.20.20.10">
    <property type="entry name" value="Alanine racemase"/>
    <property type="match status" value="1"/>
</dbReference>
<evidence type="ECO:0000256" key="1">
    <source>
        <dbReference type="ARBA" id="ARBA00001933"/>
    </source>
</evidence>
<dbReference type="InterPro" id="IPR000821">
    <property type="entry name" value="Ala_racemase"/>
</dbReference>
<evidence type="ECO:0000259" key="4">
    <source>
        <dbReference type="SMART" id="SM01005"/>
    </source>
</evidence>
<proteinExistence type="predicted"/>
<reference evidence="5" key="2">
    <citation type="submission" date="2023-12" db="EMBL/GenBank/DDBJ databases">
        <authorList>
            <person name="Sun Q."/>
            <person name="Inoue M."/>
        </authorList>
    </citation>
    <scope>NUCLEOTIDE SEQUENCE</scope>
    <source>
        <strain evidence="5">JCM 17590</strain>
    </source>
</reference>
<keyword evidence="2" id="KW-0663">Pyridoxal phosphate</keyword>
<feature type="domain" description="Alanine racemase C-terminal" evidence="4">
    <location>
        <begin position="112"/>
        <end position="238"/>
    </location>
</feature>
<dbReference type="PANTHER" id="PTHR30511:SF0">
    <property type="entry name" value="ALANINE RACEMASE, CATABOLIC-RELATED"/>
    <property type="match status" value="1"/>
</dbReference>
<dbReference type="InterPro" id="IPR011079">
    <property type="entry name" value="Ala_racemase_C"/>
</dbReference>
<dbReference type="SUPFAM" id="SSF50621">
    <property type="entry name" value="Alanine racemase C-terminal domain-like"/>
    <property type="match status" value="1"/>
</dbReference>
<dbReference type="InterPro" id="IPR029066">
    <property type="entry name" value="PLP-binding_barrel"/>
</dbReference>
<sequence>MPIGRPGVEVSAVIDLGAITRNARAAVASALTPLLADVRHDALGHGLTQVARAALDAGVEGLLVSPAETDAARAAFPDATIVPASPAAAVPAQWALVSRELYGLPGTAGEPVLRAAGRVVNVKPVRAREGVSYGYLHRAPTDSRLALVTGGYAQGVVRALGSRADVMIDGRRHPIVGRVAMDVCVVDIGDDPVAIGDEVVYLGTADGEPTLAEWAEATKLDAAELAVGVASRFDKEYRS</sequence>
<protein>
    <recommendedName>
        <fullName evidence="4">Alanine racemase C-terminal domain-containing protein</fullName>
    </recommendedName>
</protein>
<comment type="caution">
    <text evidence="5">The sequence shown here is derived from an EMBL/GenBank/DDBJ whole genome shotgun (WGS) entry which is preliminary data.</text>
</comment>
<dbReference type="InterPro" id="IPR001608">
    <property type="entry name" value="Ala_racemase_N"/>
</dbReference>
<evidence type="ECO:0000313" key="6">
    <source>
        <dbReference type="Proteomes" id="UP001415169"/>
    </source>
</evidence>
<dbReference type="RefSeq" id="WP_344790880.1">
    <property type="nucleotide sequence ID" value="NZ_BAABBV010000001.1"/>
</dbReference>
<dbReference type="Gene3D" id="2.40.37.10">
    <property type="entry name" value="Lyase, Ornithine Decarboxylase, Chain A, domain 1"/>
    <property type="match status" value="1"/>
</dbReference>
<keyword evidence="3" id="KW-0413">Isomerase</keyword>
<dbReference type="EMBL" id="BAABBV010000001">
    <property type="protein sequence ID" value="GAA4158876.1"/>
    <property type="molecule type" value="Genomic_DNA"/>
</dbReference>
<comment type="cofactor">
    <cofactor evidence="1">
        <name>pyridoxal 5'-phosphate</name>
        <dbReference type="ChEBI" id="CHEBI:597326"/>
    </cofactor>
</comment>
<name>A0ABP7ZI94_9MICO</name>